<organism evidence="2 3">
    <name type="scientific">Agromyces terreus</name>
    <dbReference type="NCBI Taxonomy" id="424795"/>
    <lineage>
        <taxon>Bacteria</taxon>
        <taxon>Bacillati</taxon>
        <taxon>Actinomycetota</taxon>
        <taxon>Actinomycetes</taxon>
        <taxon>Micrococcales</taxon>
        <taxon>Microbacteriaceae</taxon>
        <taxon>Agromyces</taxon>
    </lineage>
</organism>
<dbReference type="AlphaFoldDB" id="A0A9X2H4P6"/>
<dbReference type="EMBL" id="JAMZDY010000001">
    <property type="protein sequence ID" value="MCP2370742.1"/>
    <property type="molecule type" value="Genomic_DNA"/>
</dbReference>
<keyword evidence="3" id="KW-1185">Reference proteome</keyword>
<gene>
    <name evidence="2" type="ORF">BJ978_001418</name>
</gene>
<sequence length="469" mass="51063">MTIRITAEAGDVEQNRIMSEIQLVDDTACDEEEAQGAIVVLNYCMGLMEISPDDGTPQRRAILGAARGWTAPDRCWFSEGWGEVDPVPSQACGQSRPTDPVPVTSVTRGDATGTSGWPVELIHKSDDSWWPMAPYGSAMPALNSFVPASNGDVTDVRAWVGDFEAQVPSEGWEFVADQQAQEFRLSNEDFHLNSGWGDLGIVRDFFEDGWLSFRVDAGSTNWIRLNDLTDDAGDPFECVAGEVIDDDDREWFGIYGDVYVTVGWADKCRFESKGVPFARNDLASFASLGTPSLAVSTPGFSFQGAWWQVWIPRKYDAAWVPPNGSTITVSYTDPLTEQQVPFASGVQNQDELRVRGESLTLAGFDPLEPIVSMEVTQALGISPDCNYAYYGVYEDLPECEIMIPHFDLSLEDRNPVNGAGMGWRALAENGGTISFTTDHGTATTISVVPGSYSSGNRNDGGGPGRPVAN</sequence>
<dbReference type="OrthoDB" id="5071480at2"/>
<dbReference type="Proteomes" id="UP001139722">
    <property type="component" value="Unassembled WGS sequence"/>
</dbReference>
<feature type="region of interest" description="Disordered" evidence="1">
    <location>
        <begin position="89"/>
        <end position="110"/>
    </location>
</feature>
<proteinExistence type="predicted"/>
<protein>
    <submittedName>
        <fullName evidence="2">Uncharacterized protein</fullName>
    </submittedName>
</protein>
<comment type="caution">
    <text evidence="2">The sequence shown here is derived from an EMBL/GenBank/DDBJ whole genome shotgun (WGS) entry which is preliminary data.</text>
</comment>
<evidence type="ECO:0000256" key="1">
    <source>
        <dbReference type="SAM" id="MobiDB-lite"/>
    </source>
</evidence>
<dbReference type="RefSeq" id="WP_157000372.1">
    <property type="nucleotide sequence ID" value="NZ_JAMZDY010000001.1"/>
</dbReference>
<feature type="compositionally biased region" description="Gly residues" evidence="1">
    <location>
        <begin position="458"/>
        <end position="469"/>
    </location>
</feature>
<reference evidence="2" key="1">
    <citation type="submission" date="2022-06" db="EMBL/GenBank/DDBJ databases">
        <title>Sequencing the genomes of 1000 actinobacteria strains.</title>
        <authorList>
            <person name="Klenk H.-P."/>
        </authorList>
    </citation>
    <scope>NUCLEOTIDE SEQUENCE</scope>
    <source>
        <strain evidence="2">DSM 22016</strain>
    </source>
</reference>
<name>A0A9X2H4P6_9MICO</name>
<accession>A0A9X2H4P6</accession>
<evidence type="ECO:0000313" key="3">
    <source>
        <dbReference type="Proteomes" id="UP001139722"/>
    </source>
</evidence>
<evidence type="ECO:0000313" key="2">
    <source>
        <dbReference type="EMBL" id="MCP2370742.1"/>
    </source>
</evidence>
<feature type="region of interest" description="Disordered" evidence="1">
    <location>
        <begin position="448"/>
        <end position="469"/>
    </location>
</feature>